<proteinExistence type="predicted"/>
<name>A0A1I2DNS6_9ACTN</name>
<reference evidence="2 3" key="1">
    <citation type="submission" date="2016-10" db="EMBL/GenBank/DDBJ databases">
        <authorList>
            <person name="de Groot N.N."/>
        </authorList>
    </citation>
    <scope>NUCLEOTIDE SEQUENCE [LARGE SCALE GENOMIC DNA]</scope>
    <source>
        <strain evidence="2 3">OK461</strain>
    </source>
</reference>
<evidence type="ECO:0000313" key="3">
    <source>
        <dbReference type="Proteomes" id="UP000181942"/>
    </source>
</evidence>
<dbReference type="EMBL" id="FONR01000002">
    <property type="protein sequence ID" value="SFE81560.1"/>
    <property type="molecule type" value="Genomic_DNA"/>
</dbReference>
<evidence type="ECO:0000313" key="2">
    <source>
        <dbReference type="EMBL" id="SFE81560.1"/>
    </source>
</evidence>
<keyword evidence="1" id="KW-1133">Transmembrane helix</keyword>
<feature type="transmembrane region" description="Helical" evidence="1">
    <location>
        <begin position="201"/>
        <end position="227"/>
    </location>
</feature>
<feature type="transmembrane region" description="Helical" evidence="1">
    <location>
        <begin position="174"/>
        <end position="195"/>
    </location>
</feature>
<protein>
    <submittedName>
        <fullName evidence="2">Uncharacterized protein</fullName>
    </submittedName>
</protein>
<organism evidence="2 3">
    <name type="scientific">Streptomyces mirabilis</name>
    <dbReference type="NCBI Taxonomy" id="68239"/>
    <lineage>
        <taxon>Bacteria</taxon>
        <taxon>Bacillati</taxon>
        <taxon>Actinomycetota</taxon>
        <taxon>Actinomycetes</taxon>
        <taxon>Kitasatosporales</taxon>
        <taxon>Streptomycetaceae</taxon>
        <taxon>Streptomyces</taxon>
    </lineage>
</organism>
<keyword evidence="1" id="KW-0472">Membrane</keyword>
<gene>
    <name evidence="2" type="ORF">SAMN02787118_102722</name>
</gene>
<accession>A0A1I2DNS6</accession>
<dbReference type="AlphaFoldDB" id="A0A1I2DNS6"/>
<sequence>MVAIRNGISRLARSFRASSSCTQTSCSSPVRSSTVRASIKEVTGAPARPGKSSTRIATVFVLAAWVTRLSADVRWFAGHISPKSRPRHCSAGLPSAVAIAALRLRMTPSSVRRAAGSALRRRSSETYICDSLTHNKRSLLFIIAHSAAPLGPPGSGRESAVLVRHACCRIVSKAVLVVLGTWVVLVVGLGLVALLPDRVQYYAISPFTMFLWLCALVVCPVISCLVFRRWIRTVPGMP</sequence>
<keyword evidence="1" id="KW-0812">Transmembrane</keyword>
<evidence type="ECO:0000256" key="1">
    <source>
        <dbReference type="SAM" id="Phobius"/>
    </source>
</evidence>
<dbReference type="Proteomes" id="UP000181942">
    <property type="component" value="Unassembled WGS sequence"/>
</dbReference>